<evidence type="ECO:0000256" key="6">
    <source>
        <dbReference type="ARBA" id="ARBA00022723"/>
    </source>
</evidence>
<dbReference type="InterPro" id="IPR002192">
    <property type="entry name" value="PPDK_AMP/ATP-bd"/>
</dbReference>
<sequence>MENVVWFSQIGKGDVGKVGGKGANLGEMAGIGLPVPNGFCTTSDAYFAFIKANGIDRAIAKITENLDVQDNQKLNAVSDEIKALILSAKVPDAIRTDIIKAYNKLCGAEVMPSESQEVYVAVRSSATAEDLPEASFAGQQATFLNIKGADNVVRAVQMCWASLFESRAIYYRQEKGYDHLEVGLSAVVQEMVQSEKAGVMFTSDPITNDPGRISIEAAYGLGEIVVSGSVTPDWYVVTKDKMEIVEKNFAKQTWMITKVNGKNEHVSIKDEMQDKQKISDKEIVELAKYGKEIEEHYEWPQDIEWAISKGEIFIVQSRPITTLKKGGETVGEAATSVANAEIILRGLGASPGVATGKVKMIPTAKDIGRMEKGDILVTEMTSPDYVPAMKKAAAILTNSGGATCHAAIVSRELGVPCIVGTKNATEVLHEGDLITVDARIGVIYKGKVDIAVAKKPEGGAVAVSAPVVTGTKIYVNLGEPELAEKTAALNVDGVGLLRAEFMIAGIGVHPRKAIEDHREQEYIDKLAEGMRQICAAFYPRPVVYRATDFKTNEYRNLQGGEKYEPKEENPMMGYRGCSRYATEPDAFKLEVDAIKKVREVYGMKNLWLMIPVVRTVEELVEVKKLLEQFNLKQTMDFKLWIMVEVPSTIFLAQEFCDTGIDGISIGSNDLTQFILACDRDNPVLASRFDERNDAVLKALKHVIRVCNKNGVTTSICGQAPSVYPEYAEKLVEFGINSISVNPDMVDVTRKNVASAEKKLMLKKLIALTEKDEEFKF</sequence>
<evidence type="ECO:0000256" key="11">
    <source>
        <dbReference type="ARBA" id="ARBA00047700"/>
    </source>
</evidence>
<dbReference type="KEGG" id="flt:Sv326_0101"/>
<evidence type="ECO:0000256" key="1">
    <source>
        <dbReference type="ARBA" id="ARBA00001946"/>
    </source>
</evidence>
<organism evidence="16 17">
    <name type="scientific">Fermentimicrarchaeum limneticum</name>
    <dbReference type="NCBI Taxonomy" id="2795018"/>
    <lineage>
        <taxon>Archaea</taxon>
        <taxon>Candidatus Micrarchaeota</taxon>
        <taxon>Candidatus Fermentimicrarchaeales</taxon>
        <taxon>Candidatus Fermentimicrarchaeaceae</taxon>
        <taxon>Candidatus Fermentimicrarchaeum</taxon>
    </lineage>
</organism>
<dbReference type="InterPro" id="IPR036637">
    <property type="entry name" value="Phosphohistidine_dom_sf"/>
</dbReference>
<dbReference type="Gene3D" id="3.30.470.20">
    <property type="entry name" value="ATP-grasp fold, B domain"/>
    <property type="match status" value="1"/>
</dbReference>
<dbReference type="InterPro" id="IPR018274">
    <property type="entry name" value="PEP_util_AS"/>
</dbReference>
<dbReference type="PRINTS" id="PR01736">
    <property type="entry name" value="PHPHTRNFRASE"/>
</dbReference>
<keyword evidence="9 12" id="KW-0067">ATP-binding</keyword>
<dbReference type="SUPFAM" id="SSF51621">
    <property type="entry name" value="Phosphoenolpyruvate/pyruvate domain"/>
    <property type="match status" value="1"/>
</dbReference>
<feature type="domain" description="PEP-utilising enzyme mobile" evidence="13">
    <location>
        <begin position="371"/>
        <end position="439"/>
    </location>
</feature>
<feature type="domain" description="PEP-utilising enzyme C-terminal" evidence="15">
    <location>
        <begin position="467"/>
        <end position="755"/>
    </location>
</feature>
<comment type="catalytic activity">
    <reaction evidence="11 12">
        <text>pyruvate + ATP + H2O = phosphoenolpyruvate + AMP + phosphate + 2 H(+)</text>
        <dbReference type="Rhea" id="RHEA:11364"/>
        <dbReference type="ChEBI" id="CHEBI:15361"/>
        <dbReference type="ChEBI" id="CHEBI:15377"/>
        <dbReference type="ChEBI" id="CHEBI:15378"/>
        <dbReference type="ChEBI" id="CHEBI:30616"/>
        <dbReference type="ChEBI" id="CHEBI:43474"/>
        <dbReference type="ChEBI" id="CHEBI:58702"/>
        <dbReference type="ChEBI" id="CHEBI:456215"/>
        <dbReference type="EC" id="2.7.9.2"/>
    </reaction>
</comment>
<comment type="cofactor">
    <cofactor evidence="1 12">
        <name>Mg(2+)</name>
        <dbReference type="ChEBI" id="CHEBI:18420"/>
    </cofactor>
</comment>
<dbReference type="PROSITE" id="PS00370">
    <property type="entry name" value="PEP_ENZYMES_PHOS_SITE"/>
    <property type="match status" value="1"/>
</dbReference>
<dbReference type="NCBIfam" id="NF005057">
    <property type="entry name" value="PRK06464.1"/>
    <property type="match status" value="1"/>
</dbReference>
<evidence type="ECO:0000256" key="10">
    <source>
        <dbReference type="ARBA" id="ARBA00022842"/>
    </source>
</evidence>
<evidence type="ECO:0000259" key="14">
    <source>
        <dbReference type="Pfam" id="PF01326"/>
    </source>
</evidence>
<keyword evidence="5 12" id="KW-0808">Transferase</keyword>
<name>A0A7D6BKW8_FERL1</name>
<comment type="function">
    <text evidence="2 12">Catalyzes the phosphorylation of pyruvate to phosphoenolpyruvate.</text>
</comment>
<dbReference type="UniPathway" id="UPA00138"/>
<dbReference type="PROSITE" id="PS00742">
    <property type="entry name" value="PEP_ENZYMES_2"/>
    <property type="match status" value="1"/>
</dbReference>
<evidence type="ECO:0000259" key="13">
    <source>
        <dbReference type="Pfam" id="PF00391"/>
    </source>
</evidence>
<gene>
    <name evidence="16" type="ORF">Sv326_0101</name>
</gene>
<feature type="domain" description="Pyruvate phosphate dikinase AMP/ATP-binding" evidence="14">
    <location>
        <begin position="17"/>
        <end position="327"/>
    </location>
</feature>
<keyword evidence="16" id="KW-0670">Pyruvate</keyword>
<dbReference type="GO" id="GO:0005524">
    <property type="term" value="F:ATP binding"/>
    <property type="evidence" value="ECO:0007669"/>
    <property type="project" value="UniProtKB-KW"/>
</dbReference>
<dbReference type="Gene3D" id="3.50.30.10">
    <property type="entry name" value="Phosphohistidine domain"/>
    <property type="match status" value="1"/>
</dbReference>
<accession>A0A7D6BKW8</accession>
<dbReference type="FunFam" id="3.30.1490.20:FF:000010">
    <property type="entry name" value="Phosphoenolpyruvate synthase"/>
    <property type="match status" value="1"/>
</dbReference>
<dbReference type="Pfam" id="PF00391">
    <property type="entry name" value="PEP-utilizers"/>
    <property type="match status" value="1"/>
</dbReference>
<dbReference type="EMBL" id="CP058998">
    <property type="protein sequence ID" value="QLJ52276.1"/>
    <property type="molecule type" value="Genomic_DNA"/>
</dbReference>
<evidence type="ECO:0000313" key="17">
    <source>
        <dbReference type="Proteomes" id="UP000510821"/>
    </source>
</evidence>
<dbReference type="PANTHER" id="PTHR43030">
    <property type="entry name" value="PHOSPHOENOLPYRUVATE SYNTHASE"/>
    <property type="match status" value="1"/>
</dbReference>
<dbReference type="Gene3D" id="3.20.20.60">
    <property type="entry name" value="Phosphoenolpyruvate-binding domains"/>
    <property type="match status" value="1"/>
</dbReference>
<dbReference type="InterPro" id="IPR013815">
    <property type="entry name" value="ATP_grasp_subdomain_1"/>
</dbReference>
<dbReference type="PANTHER" id="PTHR43030:SF1">
    <property type="entry name" value="PHOSPHOENOLPYRUVATE SYNTHASE"/>
    <property type="match status" value="1"/>
</dbReference>
<dbReference type="SUPFAM" id="SSF52009">
    <property type="entry name" value="Phosphohistidine domain"/>
    <property type="match status" value="1"/>
</dbReference>
<dbReference type="InterPro" id="IPR040442">
    <property type="entry name" value="Pyrv_kinase-like_dom_sf"/>
</dbReference>
<keyword evidence="8 12" id="KW-0418">Kinase</keyword>
<evidence type="ECO:0000259" key="15">
    <source>
        <dbReference type="Pfam" id="PF02896"/>
    </source>
</evidence>
<dbReference type="InterPro" id="IPR008279">
    <property type="entry name" value="PEP-util_enz_mobile_dom"/>
</dbReference>
<reference evidence="17" key="1">
    <citation type="submission" date="2020-07" db="EMBL/GenBank/DDBJ databases">
        <title>Metabolic diversity and evolutionary history of the archaeal phylum ###Micrarchaeota### uncovered from a freshwater lake metagenome.</title>
        <authorList>
            <person name="Kadnikov V.V."/>
            <person name="Savvichev A.S."/>
            <person name="Mardanov A.V."/>
            <person name="Beletsky A.V."/>
            <person name="Chupakov A.V."/>
            <person name="Kokryatskaya N.M."/>
            <person name="Pimenov N.V."/>
            <person name="Ravin N.V."/>
        </authorList>
    </citation>
    <scope>NUCLEOTIDE SEQUENCE [LARGE SCALE GENOMIC DNA]</scope>
</reference>
<dbReference type="AlphaFoldDB" id="A0A7D6BKW8"/>
<proteinExistence type="inferred from homology"/>
<dbReference type="Proteomes" id="UP000510821">
    <property type="component" value="Chromosome"/>
</dbReference>
<keyword evidence="10 12" id="KW-0460">Magnesium</keyword>
<dbReference type="PIRSF" id="PIRSF000854">
    <property type="entry name" value="PEP_synthase"/>
    <property type="match status" value="1"/>
</dbReference>
<dbReference type="GO" id="GO:0046872">
    <property type="term" value="F:metal ion binding"/>
    <property type="evidence" value="ECO:0007669"/>
    <property type="project" value="UniProtKB-KW"/>
</dbReference>
<evidence type="ECO:0000256" key="7">
    <source>
        <dbReference type="ARBA" id="ARBA00022741"/>
    </source>
</evidence>
<evidence type="ECO:0000313" key="16">
    <source>
        <dbReference type="EMBL" id="QLJ52276.1"/>
    </source>
</evidence>
<dbReference type="SUPFAM" id="SSF56059">
    <property type="entry name" value="Glutathione synthetase ATP-binding domain-like"/>
    <property type="match status" value="1"/>
</dbReference>
<dbReference type="Pfam" id="PF02896">
    <property type="entry name" value="PEP-utilizers_C"/>
    <property type="match status" value="1"/>
</dbReference>
<keyword evidence="6 12" id="KW-0479">Metal-binding</keyword>
<evidence type="ECO:0000256" key="12">
    <source>
        <dbReference type="PIRNR" id="PIRNR000854"/>
    </source>
</evidence>
<dbReference type="Gene3D" id="3.30.1490.20">
    <property type="entry name" value="ATP-grasp fold, A domain"/>
    <property type="match status" value="1"/>
</dbReference>
<dbReference type="EC" id="2.7.9.2" evidence="12"/>
<protein>
    <recommendedName>
        <fullName evidence="12">Phosphoenolpyruvate synthase</fullName>
        <shortName evidence="12">PEP synthase</shortName>
        <ecNumber evidence="12">2.7.9.2</ecNumber>
    </recommendedName>
    <alternativeName>
        <fullName evidence="12">Pyruvate, water dikinase</fullName>
    </alternativeName>
</protein>
<evidence type="ECO:0000256" key="9">
    <source>
        <dbReference type="ARBA" id="ARBA00022840"/>
    </source>
</evidence>
<evidence type="ECO:0000256" key="5">
    <source>
        <dbReference type="ARBA" id="ARBA00022679"/>
    </source>
</evidence>
<dbReference type="InterPro" id="IPR000121">
    <property type="entry name" value="PEP_util_C"/>
</dbReference>
<comment type="pathway">
    <text evidence="3 12">Carbohydrate biosynthesis; gluconeogenesis.</text>
</comment>
<dbReference type="GO" id="GO:0008986">
    <property type="term" value="F:pyruvate, water dikinase activity"/>
    <property type="evidence" value="ECO:0007669"/>
    <property type="project" value="UniProtKB-EC"/>
</dbReference>
<evidence type="ECO:0000256" key="3">
    <source>
        <dbReference type="ARBA" id="ARBA00004742"/>
    </source>
</evidence>
<dbReference type="InterPro" id="IPR023151">
    <property type="entry name" value="PEP_util_CS"/>
</dbReference>
<dbReference type="GO" id="GO:0006094">
    <property type="term" value="P:gluconeogenesis"/>
    <property type="evidence" value="ECO:0007669"/>
    <property type="project" value="UniProtKB-UniPathway"/>
</dbReference>
<keyword evidence="7 12" id="KW-0547">Nucleotide-binding</keyword>
<evidence type="ECO:0000256" key="8">
    <source>
        <dbReference type="ARBA" id="ARBA00022777"/>
    </source>
</evidence>
<comment type="similarity">
    <text evidence="4 12">Belongs to the PEP-utilizing enzyme family.</text>
</comment>
<dbReference type="NCBIfam" id="TIGR01418">
    <property type="entry name" value="PEP_synth"/>
    <property type="match status" value="1"/>
</dbReference>
<dbReference type="InterPro" id="IPR015813">
    <property type="entry name" value="Pyrv/PenolPyrv_kinase-like_dom"/>
</dbReference>
<dbReference type="InterPro" id="IPR006319">
    <property type="entry name" value="PEP_synth"/>
</dbReference>
<dbReference type="Pfam" id="PF01326">
    <property type="entry name" value="PPDK_N"/>
    <property type="match status" value="1"/>
</dbReference>
<evidence type="ECO:0000256" key="2">
    <source>
        <dbReference type="ARBA" id="ARBA00002988"/>
    </source>
</evidence>
<evidence type="ECO:0000256" key="4">
    <source>
        <dbReference type="ARBA" id="ARBA00007837"/>
    </source>
</evidence>